<reference evidence="11 12" key="1">
    <citation type="journal article" date="2019" name="New Phytol.">
        <title>Comparative genomics reveals unique wood-decay strategies and fruiting body development in the Schizophyllaceae.</title>
        <authorList>
            <person name="Almasi E."/>
            <person name="Sahu N."/>
            <person name="Krizsan K."/>
            <person name="Balint B."/>
            <person name="Kovacs G.M."/>
            <person name="Kiss B."/>
            <person name="Cseklye J."/>
            <person name="Drula E."/>
            <person name="Henrissat B."/>
            <person name="Nagy I."/>
            <person name="Chovatia M."/>
            <person name="Adam C."/>
            <person name="LaButti K."/>
            <person name="Lipzen A."/>
            <person name="Riley R."/>
            <person name="Grigoriev I.V."/>
            <person name="Nagy L.G."/>
        </authorList>
    </citation>
    <scope>NUCLEOTIDE SEQUENCE [LARGE SCALE GENOMIC DNA]</scope>
    <source>
        <strain evidence="11 12">NL-1724</strain>
    </source>
</reference>
<feature type="signal peptide" evidence="10">
    <location>
        <begin position="1"/>
        <end position="23"/>
    </location>
</feature>
<evidence type="ECO:0000256" key="7">
    <source>
        <dbReference type="ARBA" id="ARBA00022837"/>
    </source>
</evidence>
<keyword evidence="4" id="KW-0479">Metal-binding</keyword>
<dbReference type="Pfam" id="PF07519">
    <property type="entry name" value="Tannase"/>
    <property type="match status" value="1"/>
</dbReference>
<evidence type="ECO:0000256" key="8">
    <source>
        <dbReference type="ARBA" id="ARBA00023157"/>
    </source>
</evidence>
<dbReference type="PANTHER" id="PTHR33938:SF15">
    <property type="entry name" value="FERULOYL ESTERASE B-RELATED"/>
    <property type="match status" value="1"/>
</dbReference>
<keyword evidence="2" id="KW-0719">Serine esterase</keyword>
<dbReference type="GO" id="GO:0046872">
    <property type="term" value="F:metal ion binding"/>
    <property type="evidence" value="ECO:0007669"/>
    <property type="project" value="UniProtKB-KW"/>
</dbReference>
<dbReference type="Proteomes" id="UP000320762">
    <property type="component" value="Unassembled WGS sequence"/>
</dbReference>
<dbReference type="SUPFAM" id="SSF53474">
    <property type="entry name" value="alpha/beta-Hydrolases"/>
    <property type="match status" value="1"/>
</dbReference>
<dbReference type="OrthoDB" id="3039123at2759"/>
<keyword evidence="7" id="KW-0106">Calcium</keyword>
<evidence type="ECO:0000256" key="1">
    <source>
        <dbReference type="ARBA" id="ARBA00006249"/>
    </source>
</evidence>
<dbReference type="GO" id="GO:0045493">
    <property type="term" value="P:xylan catabolic process"/>
    <property type="evidence" value="ECO:0007669"/>
    <property type="project" value="UniProtKB-KW"/>
</dbReference>
<dbReference type="EC" id="3.1.1.-" evidence="10"/>
<dbReference type="AlphaFoldDB" id="A0A550CFM8"/>
<accession>A0A550CFM8</accession>
<keyword evidence="6 10" id="KW-0378">Hydrolase</keyword>
<evidence type="ECO:0000256" key="9">
    <source>
        <dbReference type="ARBA" id="ARBA00034075"/>
    </source>
</evidence>
<evidence type="ECO:0000256" key="2">
    <source>
        <dbReference type="ARBA" id="ARBA00022487"/>
    </source>
</evidence>
<evidence type="ECO:0000256" key="4">
    <source>
        <dbReference type="ARBA" id="ARBA00022723"/>
    </source>
</evidence>
<comment type="similarity">
    <text evidence="1 10">Belongs to the tannase family.</text>
</comment>
<proteinExistence type="inferred from homology"/>
<evidence type="ECO:0000256" key="5">
    <source>
        <dbReference type="ARBA" id="ARBA00022729"/>
    </source>
</evidence>
<keyword evidence="3" id="KW-0119">Carbohydrate metabolism</keyword>
<evidence type="ECO:0000313" key="12">
    <source>
        <dbReference type="Proteomes" id="UP000320762"/>
    </source>
</evidence>
<keyword evidence="12" id="KW-1185">Reference proteome</keyword>
<dbReference type="InterPro" id="IPR029058">
    <property type="entry name" value="AB_hydrolase_fold"/>
</dbReference>
<evidence type="ECO:0000256" key="10">
    <source>
        <dbReference type="RuleBase" id="RU361238"/>
    </source>
</evidence>
<dbReference type="GO" id="GO:0030600">
    <property type="term" value="F:feruloyl esterase activity"/>
    <property type="evidence" value="ECO:0007669"/>
    <property type="project" value="UniProtKB-EC"/>
</dbReference>
<dbReference type="PANTHER" id="PTHR33938">
    <property type="entry name" value="FERULOYL ESTERASE B-RELATED"/>
    <property type="match status" value="1"/>
</dbReference>
<keyword evidence="3" id="KW-0858">Xylan degradation</keyword>
<comment type="caution">
    <text evidence="11">The sequence shown here is derived from an EMBL/GenBank/DDBJ whole genome shotgun (WGS) entry which is preliminary data.</text>
</comment>
<gene>
    <name evidence="11" type="ORF">BD626DRAFT_630106</name>
</gene>
<keyword evidence="8" id="KW-1015">Disulfide bond</keyword>
<evidence type="ECO:0000313" key="11">
    <source>
        <dbReference type="EMBL" id="TRM63605.1"/>
    </source>
</evidence>
<keyword evidence="3" id="KW-0624">Polysaccharide degradation</keyword>
<evidence type="ECO:0000256" key="3">
    <source>
        <dbReference type="ARBA" id="ARBA00022651"/>
    </source>
</evidence>
<name>A0A550CFM8_9AGAR</name>
<feature type="chain" id="PRO_5022256669" description="Carboxylic ester hydrolase" evidence="10">
    <location>
        <begin position="24"/>
        <end position="487"/>
    </location>
</feature>
<organism evidence="11 12">
    <name type="scientific">Schizophyllum amplum</name>
    <dbReference type="NCBI Taxonomy" id="97359"/>
    <lineage>
        <taxon>Eukaryota</taxon>
        <taxon>Fungi</taxon>
        <taxon>Dikarya</taxon>
        <taxon>Basidiomycota</taxon>
        <taxon>Agaricomycotina</taxon>
        <taxon>Agaricomycetes</taxon>
        <taxon>Agaricomycetidae</taxon>
        <taxon>Agaricales</taxon>
        <taxon>Schizophyllaceae</taxon>
        <taxon>Schizophyllum</taxon>
    </lineage>
</organism>
<sequence>MPSLYSSSAALVGALALLRTTHAQDFATNCSSLLDQINIENVTAYAADYITAQVVSTDLCCVQMNVTTSEQSGIRLEAWFPQNYTGRFLSTGNGGDGGCIQYPDLDYTTSLGFAAVGANNGHDGMTGVPFLNNPDVITDFAWRSLHTGVVVGEQLPALFYGAPQNKSYYLGCSTGGRQGWTVVQNFPEDFNGVLAGAPAMASTDLPYWSGSFLPVTGNEDADTFVPTEIATDNVLENPDLCGFDPTPLICADGNTTDCLTETQAETVPTVLSAIYDENGELVYPRMQPGAEVLAGALQWNGQPFGITQEWWRYVIYNDTTWDPSTLTIADYHVAKEQNPANVETFNGDISAFQSTGGKVLHYHGLMDMLISSENSKRYYNLVQETMGMDSSELDDFYRFFGISGMSHCGGGDGAYKIGNVADGVAGTSADENVLIALVQWVEEGVAPEVVRGADANETFWRAHCKWPLTNKYVGPGDYEEESAWQCS</sequence>
<protein>
    <recommendedName>
        <fullName evidence="10">Carboxylic ester hydrolase</fullName>
        <ecNumber evidence="10">3.1.1.-</ecNumber>
    </recommendedName>
</protein>
<dbReference type="EMBL" id="VDMD01000009">
    <property type="protein sequence ID" value="TRM63605.1"/>
    <property type="molecule type" value="Genomic_DNA"/>
</dbReference>
<comment type="catalytic activity">
    <reaction evidence="9">
        <text>feruloyl-polysaccharide + H2O = ferulate + polysaccharide.</text>
        <dbReference type="EC" id="3.1.1.73"/>
    </reaction>
</comment>
<dbReference type="InterPro" id="IPR011118">
    <property type="entry name" value="Tannase/feruloyl_esterase"/>
</dbReference>
<evidence type="ECO:0000256" key="6">
    <source>
        <dbReference type="ARBA" id="ARBA00022801"/>
    </source>
</evidence>
<keyword evidence="5 10" id="KW-0732">Signal</keyword>